<dbReference type="InterPro" id="IPR018490">
    <property type="entry name" value="cNMP-bd_dom_sf"/>
</dbReference>
<keyword evidence="2 5" id="KW-0547">Nucleotide-binding</keyword>
<dbReference type="Gene3D" id="1.10.510.10">
    <property type="entry name" value="Transferase(Phosphotransferase) domain 1"/>
    <property type="match status" value="1"/>
</dbReference>
<dbReference type="SUPFAM" id="SSF56112">
    <property type="entry name" value="Protein kinase-like (PK-like)"/>
    <property type="match status" value="1"/>
</dbReference>
<dbReference type="RefSeq" id="WP_073474676.1">
    <property type="nucleotide sequence ID" value="NZ_FQZU01000007.1"/>
</dbReference>
<dbReference type="Gene3D" id="2.60.120.10">
    <property type="entry name" value="Jelly Rolls"/>
    <property type="match status" value="1"/>
</dbReference>
<protein>
    <submittedName>
        <fullName evidence="8">Serine/threonine protein kinase</fullName>
    </submittedName>
</protein>
<proteinExistence type="predicted"/>
<keyword evidence="4 5" id="KW-0067">ATP-binding</keyword>
<dbReference type="Pfam" id="PF00027">
    <property type="entry name" value="cNMP_binding"/>
    <property type="match status" value="1"/>
</dbReference>
<dbReference type="NCBIfam" id="NF045718">
    <property type="entry name" value="two_CW_domain"/>
    <property type="match status" value="1"/>
</dbReference>
<dbReference type="InterPro" id="IPR014710">
    <property type="entry name" value="RmlC-like_jellyroll"/>
</dbReference>
<dbReference type="InterPro" id="IPR011009">
    <property type="entry name" value="Kinase-like_dom_sf"/>
</dbReference>
<accession>A0A1M6IXJ4</accession>
<evidence type="ECO:0000256" key="4">
    <source>
        <dbReference type="ARBA" id="ARBA00022840"/>
    </source>
</evidence>
<gene>
    <name evidence="8" type="ORF">SAMN02745216_01557</name>
</gene>
<dbReference type="CDD" id="cd00038">
    <property type="entry name" value="CAP_ED"/>
    <property type="match status" value="1"/>
</dbReference>
<dbReference type="PROSITE" id="PS00107">
    <property type="entry name" value="PROTEIN_KINASE_ATP"/>
    <property type="match status" value="1"/>
</dbReference>
<dbReference type="InterPro" id="IPR017441">
    <property type="entry name" value="Protein_kinase_ATP_BS"/>
</dbReference>
<feature type="binding site" evidence="5">
    <location>
        <position position="260"/>
    </location>
    <ligand>
        <name>ATP</name>
        <dbReference type="ChEBI" id="CHEBI:30616"/>
    </ligand>
</feature>
<evidence type="ECO:0000259" key="6">
    <source>
        <dbReference type="PROSITE" id="PS50011"/>
    </source>
</evidence>
<feature type="domain" description="Protein kinase" evidence="6">
    <location>
        <begin position="231"/>
        <end position="487"/>
    </location>
</feature>
<organism evidence="8 9">
    <name type="scientific">Desulfatibacillum alkenivorans DSM 16219</name>
    <dbReference type="NCBI Taxonomy" id="1121393"/>
    <lineage>
        <taxon>Bacteria</taxon>
        <taxon>Pseudomonadati</taxon>
        <taxon>Thermodesulfobacteriota</taxon>
        <taxon>Desulfobacteria</taxon>
        <taxon>Desulfobacterales</taxon>
        <taxon>Desulfatibacillaceae</taxon>
        <taxon>Desulfatibacillum</taxon>
    </lineage>
</organism>
<name>A0A1M6IXJ4_9BACT</name>
<dbReference type="SUPFAM" id="SSF51206">
    <property type="entry name" value="cAMP-binding domain-like"/>
    <property type="match status" value="1"/>
</dbReference>
<keyword evidence="8" id="KW-0723">Serine/threonine-protein kinase</keyword>
<evidence type="ECO:0000313" key="9">
    <source>
        <dbReference type="Proteomes" id="UP000183994"/>
    </source>
</evidence>
<dbReference type="SMART" id="SM00100">
    <property type="entry name" value="cNMP"/>
    <property type="match status" value="1"/>
</dbReference>
<keyword evidence="9" id="KW-1185">Reference proteome</keyword>
<keyword evidence="3 8" id="KW-0418">Kinase</keyword>
<evidence type="ECO:0000256" key="2">
    <source>
        <dbReference type="ARBA" id="ARBA00022741"/>
    </source>
</evidence>
<dbReference type="InterPro" id="IPR000595">
    <property type="entry name" value="cNMP-bd_dom"/>
</dbReference>
<dbReference type="InterPro" id="IPR000719">
    <property type="entry name" value="Prot_kinase_dom"/>
</dbReference>
<evidence type="ECO:0000256" key="1">
    <source>
        <dbReference type="ARBA" id="ARBA00022679"/>
    </source>
</evidence>
<dbReference type="InterPro" id="IPR054687">
    <property type="entry name" value="Two-CW_dom"/>
</dbReference>
<keyword evidence="1" id="KW-0808">Transferase</keyword>
<dbReference type="GO" id="GO:0004674">
    <property type="term" value="F:protein serine/threonine kinase activity"/>
    <property type="evidence" value="ECO:0007669"/>
    <property type="project" value="UniProtKB-KW"/>
</dbReference>
<evidence type="ECO:0000259" key="7">
    <source>
        <dbReference type="PROSITE" id="PS50042"/>
    </source>
</evidence>
<dbReference type="STRING" id="1121393.SAMN02745216_01557"/>
<dbReference type="PROSITE" id="PS50011">
    <property type="entry name" value="PROTEIN_KINASE_DOM"/>
    <property type="match status" value="1"/>
</dbReference>
<dbReference type="GO" id="GO:0005524">
    <property type="term" value="F:ATP binding"/>
    <property type="evidence" value="ECO:0007669"/>
    <property type="project" value="UniProtKB-UniRule"/>
</dbReference>
<dbReference type="EMBL" id="FQZU01000007">
    <property type="protein sequence ID" value="SHJ39134.1"/>
    <property type="molecule type" value="Genomic_DNA"/>
</dbReference>
<evidence type="ECO:0000313" key="8">
    <source>
        <dbReference type="EMBL" id="SHJ39134.1"/>
    </source>
</evidence>
<sequence length="544" mass="60132">MTEKTDQPNCWEYTQCGKEPGGANADENGPCPAALETALDGVNNGRNAGRLCWAVDGTLCHNQTPGPEEDKISSCISCPFFQKVQEAEDQGGLRTKFLRFVTMDGKKPLMQGLEIKHVAPGERFIVQNTPSEAGYIIQKGSCKILVEKDGELVAIGRRGLGEVVGVTALLTGAPYSAHVEAETPLCLWVIRRDQFEAMVEKDRDLMEFLTELVADRLSADRPMADRAVGRYTAKEVLGKGGFSIVYKGIHTALEMPVAIKMLHHDKALDPDFLAAFRNEAESIAKFNHENIVRVFDIEELYRTVFIIMEYLEGELLSGMIKRLGRLSPLLAADFMVQACRGLEYAHKYGIIHRDINVSNLFIQTGDRLKIMDFGIACKIGTEDFGETGTAAFMSPEQIDGDPVDERTDIYSLGLAAYEMVTGERAFPGNDVMALLDGHLERDVPDPAEKAPDLPPALRRVIMKAGKRAPDERFNKAGEIIEALTEVLPQCDLPLQCAPPVRKMTSLFLIYEEDKQKEVGRLTEEFSAAMKKLGVTLKAADFPDI</sequence>
<dbReference type="Pfam" id="PF00069">
    <property type="entry name" value="Pkinase"/>
    <property type="match status" value="1"/>
</dbReference>
<dbReference type="PANTHER" id="PTHR43289">
    <property type="entry name" value="MITOGEN-ACTIVATED PROTEIN KINASE KINASE KINASE 20-RELATED"/>
    <property type="match status" value="1"/>
</dbReference>
<dbReference type="Proteomes" id="UP000183994">
    <property type="component" value="Unassembled WGS sequence"/>
</dbReference>
<dbReference type="PROSITE" id="PS50042">
    <property type="entry name" value="CNMP_BINDING_3"/>
    <property type="match status" value="1"/>
</dbReference>
<reference evidence="9" key="1">
    <citation type="submission" date="2016-11" db="EMBL/GenBank/DDBJ databases">
        <authorList>
            <person name="Varghese N."/>
            <person name="Submissions S."/>
        </authorList>
    </citation>
    <scope>NUCLEOTIDE SEQUENCE [LARGE SCALE GENOMIC DNA]</scope>
    <source>
        <strain evidence="9">DSM 16219</strain>
    </source>
</reference>
<evidence type="ECO:0000256" key="5">
    <source>
        <dbReference type="PROSITE-ProRule" id="PRU10141"/>
    </source>
</evidence>
<dbReference type="AlphaFoldDB" id="A0A1M6IXJ4"/>
<dbReference type="PANTHER" id="PTHR43289:SF6">
    <property type="entry name" value="SERINE_THREONINE-PROTEIN KINASE NEKL-3"/>
    <property type="match status" value="1"/>
</dbReference>
<evidence type="ECO:0000256" key="3">
    <source>
        <dbReference type="ARBA" id="ARBA00022777"/>
    </source>
</evidence>
<dbReference type="OrthoDB" id="9801841at2"/>
<feature type="domain" description="Cyclic nucleotide-binding" evidence="7">
    <location>
        <begin position="97"/>
        <end position="216"/>
    </location>
</feature>
<dbReference type="CDD" id="cd14014">
    <property type="entry name" value="STKc_PknB_like"/>
    <property type="match status" value="1"/>
</dbReference>
<dbReference type="Gene3D" id="3.30.200.20">
    <property type="entry name" value="Phosphorylase Kinase, domain 1"/>
    <property type="match status" value="1"/>
</dbReference>